<evidence type="ECO:0000259" key="8">
    <source>
        <dbReference type="PROSITE" id="PS51767"/>
    </source>
</evidence>
<reference evidence="9 10" key="1">
    <citation type="journal article" date="2021" name="Nat. Commun.">
        <title>Genetic determinants of endophytism in the Arabidopsis root mycobiome.</title>
        <authorList>
            <person name="Mesny F."/>
            <person name="Miyauchi S."/>
            <person name="Thiergart T."/>
            <person name="Pickel B."/>
            <person name="Atanasova L."/>
            <person name="Karlsson M."/>
            <person name="Huettel B."/>
            <person name="Barry K.W."/>
            <person name="Haridas S."/>
            <person name="Chen C."/>
            <person name="Bauer D."/>
            <person name="Andreopoulos W."/>
            <person name="Pangilinan J."/>
            <person name="LaButti K."/>
            <person name="Riley R."/>
            <person name="Lipzen A."/>
            <person name="Clum A."/>
            <person name="Drula E."/>
            <person name="Henrissat B."/>
            <person name="Kohler A."/>
            <person name="Grigoriev I.V."/>
            <person name="Martin F.M."/>
            <person name="Hacquard S."/>
        </authorList>
    </citation>
    <scope>NUCLEOTIDE SEQUENCE [LARGE SCALE GENOMIC DNA]</scope>
    <source>
        <strain evidence="9 10">MPI-SDFR-AT-0080</strain>
    </source>
</reference>
<dbReference type="PROSITE" id="PS00141">
    <property type="entry name" value="ASP_PROTEASE"/>
    <property type="match status" value="1"/>
</dbReference>
<evidence type="ECO:0000256" key="4">
    <source>
        <dbReference type="ARBA" id="ARBA00022801"/>
    </source>
</evidence>
<dbReference type="InterPro" id="IPR034163">
    <property type="entry name" value="Aspergillopepsin-like_cat_dom"/>
</dbReference>
<dbReference type="Pfam" id="PF00026">
    <property type="entry name" value="Asp"/>
    <property type="match status" value="1"/>
</dbReference>
<feature type="compositionally biased region" description="Low complexity" evidence="6">
    <location>
        <begin position="403"/>
        <end position="431"/>
    </location>
</feature>
<organism evidence="9 10">
    <name type="scientific">Macrophomina phaseolina</name>
    <dbReference type="NCBI Taxonomy" id="35725"/>
    <lineage>
        <taxon>Eukaryota</taxon>
        <taxon>Fungi</taxon>
        <taxon>Dikarya</taxon>
        <taxon>Ascomycota</taxon>
        <taxon>Pezizomycotina</taxon>
        <taxon>Dothideomycetes</taxon>
        <taxon>Dothideomycetes incertae sedis</taxon>
        <taxon>Botryosphaeriales</taxon>
        <taxon>Botryosphaeriaceae</taxon>
        <taxon>Macrophomina</taxon>
    </lineage>
</organism>
<keyword evidence="2 5" id="KW-0645">Protease</keyword>
<accession>A0ABQ8G4B7</accession>
<dbReference type="InterPro" id="IPR001461">
    <property type="entry name" value="Aspartic_peptidase_A1"/>
</dbReference>
<dbReference type="PRINTS" id="PR00792">
    <property type="entry name" value="PEPSIN"/>
</dbReference>
<evidence type="ECO:0000256" key="5">
    <source>
        <dbReference type="RuleBase" id="RU000454"/>
    </source>
</evidence>
<evidence type="ECO:0000256" key="2">
    <source>
        <dbReference type="ARBA" id="ARBA00022670"/>
    </source>
</evidence>
<keyword evidence="4 5" id="KW-0378">Hydrolase</keyword>
<proteinExistence type="inferred from homology"/>
<evidence type="ECO:0000256" key="3">
    <source>
        <dbReference type="ARBA" id="ARBA00022750"/>
    </source>
</evidence>
<feature type="chain" id="PRO_5045552211" evidence="7">
    <location>
        <begin position="21"/>
        <end position="464"/>
    </location>
</feature>
<keyword evidence="7" id="KW-0732">Signal</keyword>
<dbReference type="InterPro" id="IPR021109">
    <property type="entry name" value="Peptidase_aspartic_dom_sf"/>
</dbReference>
<evidence type="ECO:0000256" key="6">
    <source>
        <dbReference type="SAM" id="MobiDB-lite"/>
    </source>
</evidence>
<gene>
    <name evidence="9" type="ORF">B0J12DRAFT_577686</name>
</gene>
<protein>
    <submittedName>
        <fullName evidence="9">Aspartic peptidase domain-containing protein</fullName>
    </submittedName>
</protein>
<dbReference type="PANTHER" id="PTHR47966">
    <property type="entry name" value="BETA-SITE APP-CLEAVING ENZYME, ISOFORM A-RELATED"/>
    <property type="match status" value="1"/>
</dbReference>
<dbReference type="PANTHER" id="PTHR47966:SF2">
    <property type="entry name" value="ASPERGILLOPEPSIN-1-RELATED"/>
    <property type="match status" value="1"/>
</dbReference>
<dbReference type="Proteomes" id="UP000774617">
    <property type="component" value="Unassembled WGS sequence"/>
</dbReference>
<comment type="similarity">
    <text evidence="1 5">Belongs to the peptidase A1 family.</text>
</comment>
<evidence type="ECO:0000313" key="10">
    <source>
        <dbReference type="Proteomes" id="UP000774617"/>
    </source>
</evidence>
<keyword evidence="3 5" id="KW-0064">Aspartyl protease</keyword>
<sequence length="464" mass="47907">MPTLRSVTALAALMSSVTLASPVDMRSLEKRDTFSFNQVLRGTVRKNGPIQMAKVYNKYKGTAPSDVKAAAAAAATGTVAATPEDEYDSLYLCPVTVGGKELELDFDTGSADLWVFSTLMSSSEQTGHAVYDPTESGTEKTGSSWDISYGDGSGASGKVYADKVVVGGVTATSQAVEAATSVSSAFTQDTDNDGLLGLAFSSINTVQPQPQKTFFDTVGDSLAKKLFAVTLKKGEAGTYDFGFLDNSKYTGEIVYTDVDTSNGFWEFKPDGYAIGSGATQTASIDAIADTGTTLLYLPNAVVSAYYAQVSGAKYNSNYGGYVFDCSADLPSFSLIINGEKRTIPGSYVNYSPATGSTCFGGIQSDDGIGFSIIGDIFLKGQYVVFDASSTTPRLGWAQQAGVSSASNGTSSSTPTPSSPAASTPTPTSIFGPGSGSGSSGSGSNSGPGFQPDSGFGSDAPPFPY</sequence>
<name>A0ABQ8G4B7_9PEZI</name>
<feature type="compositionally biased region" description="Gly residues" evidence="6">
    <location>
        <begin position="432"/>
        <end position="445"/>
    </location>
</feature>
<dbReference type="EMBL" id="JAGTJR010000020">
    <property type="protein sequence ID" value="KAH7044483.1"/>
    <property type="molecule type" value="Genomic_DNA"/>
</dbReference>
<feature type="signal peptide" evidence="7">
    <location>
        <begin position="1"/>
        <end position="20"/>
    </location>
</feature>
<dbReference type="Gene3D" id="2.40.70.10">
    <property type="entry name" value="Acid Proteases"/>
    <property type="match status" value="2"/>
</dbReference>
<dbReference type="InterPro" id="IPR033121">
    <property type="entry name" value="PEPTIDASE_A1"/>
</dbReference>
<dbReference type="InterPro" id="IPR001969">
    <property type="entry name" value="Aspartic_peptidase_AS"/>
</dbReference>
<dbReference type="PROSITE" id="PS51767">
    <property type="entry name" value="PEPTIDASE_A1"/>
    <property type="match status" value="1"/>
</dbReference>
<evidence type="ECO:0000256" key="1">
    <source>
        <dbReference type="ARBA" id="ARBA00007447"/>
    </source>
</evidence>
<comment type="caution">
    <text evidence="9">The sequence shown here is derived from an EMBL/GenBank/DDBJ whole genome shotgun (WGS) entry which is preliminary data.</text>
</comment>
<dbReference type="CDD" id="cd06097">
    <property type="entry name" value="Aspergillopepsin_like"/>
    <property type="match status" value="1"/>
</dbReference>
<evidence type="ECO:0000313" key="9">
    <source>
        <dbReference type="EMBL" id="KAH7044483.1"/>
    </source>
</evidence>
<feature type="region of interest" description="Disordered" evidence="6">
    <location>
        <begin position="400"/>
        <end position="464"/>
    </location>
</feature>
<feature type="domain" description="Peptidase A1" evidence="8">
    <location>
        <begin position="91"/>
        <end position="397"/>
    </location>
</feature>
<dbReference type="SUPFAM" id="SSF50630">
    <property type="entry name" value="Acid proteases"/>
    <property type="match status" value="1"/>
</dbReference>
<keyword evidence="10" id="KW-1185">Reference proteome</keyword>
<evidence type="ECO:0000256" key="7">
    <source>
        <dbReference type="SAM" id="SignalP"/>
    </source>
</evidence>